<feature type="domain" description="DUF3615" evidence="2">
    <location>
        <begin position="122"/>
        <end position="234"/>
    </location>
</feature>
<keyword evidence="4" id="KW-1185">Reference proteome</keyword>
<dbReference type="Gramene" id="OMERI03G00810.1">
    <property type="protein sequence ID" value="OMERI03G00810.1"/>
    <property type="gene ID" value="OMERI03G00810"/>
</dbReference>
<dbReference type="EnsemblPlants" id="OMERI03G00810.1">
    <property type="protein sequence ID" value="OMERI03G00810.1"/>
    <property type="gene ID" value="OMERI03G00810"/>
</dbReference>
<dbReference type="InterPro" id="IPR022059">
    <property type="entry name" value="DUF3615"/>
</dbReference>
<evidence type="ECO:0000256" key="1">
    <source>
        <dbReference type="SAM" id="MobiDB-lite"/>
    </source>
</evidence>
<protein>
    <recommendedName>
        <fullName evidence="2">DUF3615 domain-containing protein</fullName>
    </recommendedName>
</protein>
<evidence type="ECO:0000259" key="2">
    <source>
        <dbReference type="Pfam" id="PF12274"/>
    </source>
</evidence>
<evidence type="ECO:0000313" key="3">
    <source>
        <dbReference type="EnsemblPlants" id="OMERI03G00810.1"/>
    </source>
</evidence>
<dbReference type="Proteomes" id="UP000008021">
    <property type="component" value="Chromosome 3"/>
</dbReference>
<reference evidence="3" key="2">
    <citation type="submission" date="2018-05" db="EMBL/GenBank/DDBJ databases">
        <title>OmerRS3 (Oryza meridionalis Reference Sequence Version 3).</title>
        <authorList>
            <person name="Zhang J."/>
            <person name="Kudrna D."/>
            <person name="Lee S."/>
            <person name="Talag J."/>
            <person name="Welchert J."/>
            <person name="Wing R.A."/>
        </authorList>
    </citation>
    <scope>NUCLEOTIDE SEQUENCE [LARGE SCALE GENOMIC DNA]</scope>
    <source>
        <strain evidence="3">cv. OR44</strain>
    </source>
</reference>
<dbReference type="Pfam" id="PF12274">
    <property type="entry name" value="DUF3615"/>
    <property type="match status" value="1"/>
</dbReference>
<proteinExistence type="predicted"/>
<accession>A0A0E0CU11</accession>
<reference evidence="3" key="1">
    <citation type="submission" date="2015-04" db="UniProtKB">
        <authorList>
            <consortium name="EnsemblPlants"/>
        </authorList>
    </citation>
    <scope>IDENTIFICATION</scope>
</reference>
<organism evidence="3">
    <name type="scientific">Oryza meridionalis</name>
    <dbReference type="NCBI Taxonomy" id="40149"/>
    <lineage>
        <taxon>Eukaryota</taxon>
        <taxon>Viridiplantae</taxon>
        <taxon>Streptophyta</taxon>
        <taxon>Embryophyta</taxon>
        <taxon>Tracheophyta</taxon>
        <taxon>Spermatophyta</taxon>
        <taxon>Magnoliopsida</taxon>
        <taxon>Liliopsida</taxon>
        <taxon>Poales</taxon>
        <taxon>Poaceae</taxon>
        <taxon>BOP clade</taxon>
        <taxon>Oryzoideae</taxon>
        <taxon>Oryzeae</taxon>
        <taxon>Oryzinae</taxon>
        <taxon>Oryza</taxon>
    </lineage>
</organism>
<evidence type="ECO:0000313" key="4">
    <source>
        <dbReference type="Proteomes" id="UP000008021"/>
    </source>
</evidence>
<dbReference type="HOGENOM" id="CLU_1091574_0_0_1"/>
<feature type="region of interest" description="Disordered" evidence="1">
    <location>
        <begin position="57"/>
        <end position="85"/>
    </location>
</feature>
<dbReference type="AlphaFoldDB" id="A0A0E0CU11"/>
<dbReference type="PANTHER" id="PTHR34710">
    <property type="entry name" value="OS03G0834100 PROTEIN"/>
    <property type="match status" value="1"/>
</dbReference>
<dbReference type="PANTHER" id="PTHR34710:SF18">
    <property type="entry name" value="OS05G0522700 PROTEIN"/>
    <property type="match status" value="1"/>
</dbReference>
<name>A0A0E0CU11_9ORYZ</name>
<feature type="region of interest" description="Disordered" evidence="1">
    <location>
        <begin position="1"/>
        <end position="24"/>
    </location>
</feature>
<sequence length="293" mass="33385">MRNGWSSDSERPSISFPPLSRSSRSWQTAAMEISGAAESETRGLIGSMEISSETSRLIGSNTWPPRTLAPGEEPPRISFSRREAGEEGPRVVAPGFLGRMSLWIRFFHHRWRRERQDKQVARECLKHYNSAHQGSEFKLAPGRIIRSRAVASTPGHSKFWVHGNFLAYRKHTGCCSFLPGPRTLFFYEHDLHGQMTCVPLDDEPVDEVSLLGFFLGSGKRRSGRFDCVCETCTKRYALPYPFPVREFECGHQGMKILCRMCYPHSNVVHPRTGNFQCGHQMDAKFGHFQEMPF</sequence>